<comment type="similarity">
    <text evidence="2 6">Belongs to the acyl-CoA dehydrogenase family.</text>
</comment>
<dbReference type="Gene3D" id="1.10.540.10">
    <property type="entry name" value="Acyl-CoA dehydrogenase/oxidase, N-terminal domain"/>
    <property type="match status" value="1"/>
</dbReference>
<keyword evidence="11" id="KW-1185">Reference proteome</keyword>
<dbReference type="eggNOG" id="COG1960">
    <property type="taxonomic scope" value="Bacteria"/>
</dbReference>
<dbReference type="AlphaFoldDB" id="D7CQ57"/>
<dbReference type="FunFam" id="1.20.140.10:FF:000004">
    <property type="entry name" value="Acyl-CoA dehydrogenase FadE25"/>
    <property type="match status" value="1"/>
</dbReference>
<dbReference type="HOGENOM" id="CLU_018204_3_5_0"/>
<dbReference type="InterPro" id="IPR037069">
    <property type="entry name" value="AcylCoA_DH/ox_N_sf"/>
</dbReference>
<dbReference type="Pfam" id="PF00441">
    <property type="entry name" value="Acyl-CoA_dh_1"/>
    <property type="match status" value="1"/>
</dbReference>
<dbReference type="InterPro" id="IPR046373">
    <property type="entry name" value="Acyl-CoA_Oxase/DH_mid-dom_sf"/>
</dbReference>
<evidence type="ECO:0000256" key="3">
    <source>
        <dbReference type="ARBA" id="ARBA00022630"/>
    </source>
</evidence>
<dbReference type="EMBL" id="CP002049">
    <property type="protein sequence ID" value="ADI14841.1"/>
    <property type="molecule type" value="Genomic_DNA"/>
</dbReference>
<organism evidence="10 11">
    <name type="scientific">Truepera radiovictrix (strain DSM 17093 / CIP 108686 / LMG 22925 / RQ-24)</name>
    <dbReference type="NCBI Taxonomy" id="649638"/>
    <lineage>
        <taxon>Bacteria</taxon>
        <taxon>Thermotogati</taxon>
        <taxon>Deinococcota</taxon>
        <taxon>Deinococci</taxon>
        <taxon>Trueperales</taxon>
        <taxon>Trueperaceae</taxon>
        <taxon>Truepera</taxon>
    </lineage>
</organism>
<evidence type="ECO:0000313" key="11">
    <source>
        <dbReference type="Proteomes" id="UP000000379"/>
    </source>
</evidence>
<keyword evidence="3 6" id="KW-0285">Flavoprotein</keyword>
<dbReference type="PIRSF" id="PIRSF016578">
    <property type="entry name" value="HsaA"/>
    <property type="match status" value="1"/>
</dbReference>
<dbReference type="InterPro" id="IPR009100">
    <property type="entry name" value="AcylCoA_DH/oxidase_NM_dom_sf"/>
</dbReference>
<dbReference type="OrthoDB" id="9802447at2"/>
<dbReference type="PROSITE" id="PS00073">
    <property type="entry name" value="ACYL_COA_DH_2"/>
    <property type="match status" value="1"/>
</dbReference>
<evidence type="ECO:0000259" key="8">
    <source>
        <dbReference type="Pfam" id="PF02770"/>
    </source>
</evidence>
<dbReference type="PANTHER" id="PTHR43884">
    <property type="entry name" value="ACYL-COA DEHYDROGENASE"/>
    <property type="match status" value="1"/>
</dbReference>
<evidence type="ECO:0000256" key="6">
    <source>
        <dbReference type="RuleBase" id="RU362125"/>
    </source>
</evidence>
<evidence type="ECO:0000256" key="1">
    <source>
        <dbReference type="ARBA" id="ARBA00001974"/>
    </source>
</evidence>
<name>D7CQ57_TRURR</name>
<keyword evidence="5 6" id="KW-0560">Oxidoreductase</keyword>
<gene>
    <name evidence="10" type="ordered locus">Trad_1723</name>
</gene>
<dbReference type="SUPFAM" id="SSF47203">
    <property type="entry name" value="Acyl-CoA dehydrogenase C-terminal domain-like"/>
    <property type="match status" value="1"/>
</dbReference>
<dbReference type="RefSeq" id="WP_013178208.1">
    <property type="nucleotide sequence ID" value="NC_014221.1"/>
</dbReference>
<evidence type="ECO:0000259" key="7">
    <source>
        <dbReference type="Pfam" id="PF00441"/>
    </source>
</evidence>
<evidence type="ECO:0000313" key="10">
    <source>
        <dbReference type="EMBL" id="ADI14841.1"/>
    </source>
</evidence>
<dbReference type="Proteomes" id="UP000000379">
    <property type="component" value="Chromosome"/>
</dbReference>
<dbReference type="SUPFAM" id="SSF56645">
    <property type="entry name" value="Acyl-CoA dehydrogenase NM domain-like"/>
    <property type="match status" value="1"/>
</dbReference>
<proteinExistence type="inferred from homology"/>
<dbReference type="GO" id="GO:0003995">
    <property type="term" value="F:acyl-CoA dehydrogenase activity"/>
    <property type="evidence" value="ECO:0007669"/>
    <property type="project" value="InterPro"/>
</dbReference>
<accession>D7CQ57</accession>
<evidence type="ECO:0000256" key="4">
    <source>
        <dbReference type="ARBA" id="ARBA00022827"/>
    </source>
</evidence>
<evidence type="ECO:0000256" key="2">
    <source>
        <dbReference type="ARBA" id="ARBA00009347"/>
    </source>
</evidence>
<dbReference type="InterPro" id="IPR013786">
    <property type="entry name" value="AcylCoA_DH/ox_N"/>
</dbReference>
<dbReference type="GO" id="GO:0050660">
    <property type="term" value="F:flavin adenine dinucleotide binding"/>
    <property type="evidence" value="ECO:0007669"/>
    <property type="project" value="InterPro"/>
</dbReference>
<dbReference type="Gene3D" id="2.40.110.10">
    <property type="entry name" value="Butyryl-CoA Dehydrogenase, subunit A, domain 2"/>
    <property type="match status" value="1"/>
</dbReference>
<sequence length="397" mass="42159">MATTLPALEDALWFDLSADQKAILGPLKDFLRSEVAPGARERDETGVFPMALVKQLGELGVMGMQVPEAYGGAELDTATMALIIEEIAAVDGSLCLTVASHNSLCTGHIVLAGNEAQKRAYLPALATAEKLGAWGLTEPGSGSDAAGMRTRAEDRGDHFVISGSKIFITQGTVGGTYVILARTDDPRPGKSAADGISAFVVPGDAPGLVRGKPEEKLGLHASDTTPLTFEDLVVPAENLLGVRGEAFRDVMAVLDGGRIGIGAMGIGLGRAALEIAAKYALEREQFGRPIAHNQGVSFKIAEMATELEAARLLVLKAAALKDAGRPFTMAAAQAKLKGSVAGVRACDHAIQILGGYGYIREYEVERLWRDARLTRIGEGTDEIQHLIIAREYLRRFR</sequence>
<dbReference type="InterPro" id="IPR006091">
    <property type="entry name" value="Acyl-CoA_Oxase/DH_mid-dom"/>
</dbReference>
<evidence type="ECO:0000259" key="9">
    <source>
        <dbReference type="Pfam" id="PF02771"/>
    </source>
</evidence>
<dbReference type="PANTHER" id="PTHR43884:SF12">
    <property type="entry name" value="ISOVALERYL-COA DEHYDROGENASE, MITOCHONDRIAL-RELATED"/>
    <property type="match status" value="1"/>
</dbReference>
<feature type="domain" description="Acyl-CoA dehydrogenase/oxidase C-terminal" evidence="7">
    <location>
        <begin position="247"/>
        <end position="392"/>
    </location>
</feature>
<reference evidence="11" key="1">
    <citation type="submission" date="2010-05" db="EMBL/GenBank/DDBJ databases">
        <title>The complete genome of Truepera radiovictris DSM 17093.</title>
        <authorList>
            <consortium name="US DOE Joint Genome Institute (JGI-PGF)"/>
            <person name="Lucas S."/>
            <person name="Copeland A."/>
            <person name="Lapidus A."/>
            <person name="Glavina del Rio T."/>
            <person name="Dalin E."/>
            <person name="Tice H."/>
            <person name="Bruce D."/>
            <person name="Goodwin L."/>
            <person name="Pitluck S."/>
            <person name="Kyrpides N."/>
            <person name="Mavromatis K."/>
            <person name="Ovchinnikova G."/>
            <person name="Munk A.C."/>
            <person name="Detter J.C."/>
            <person name="Han C."/>
            <person name="Tapia R."/>
            <person name="Land M."/>
            <person name="Hauser L."/>
            <person name="Markowitz V."/>
            <person name="Cheng J.-F."/>
            <person name="Hugenholtz P."/>
            <person name="Woyke T."/>
            <person name="Wu D."/>
            <person name="Tindall B."/>
            <person name="Pomrenke H.G."/>
            <person name="Brambilla E."/>
            <person name="Klenk H.-P."/>
            <person name="Eisen J.A."/>
        </authorList>
    </citation>
    <scope>NUCLEOTIDE SEQUENCE [LARGE SCALE GENOMIC DNA]</scope>
    <source>
        <strain evidence="11">DSM 17093 / CIP 108686 / LMG 22925 / RQ-24</strain>
    </source>
</reference>
<dbReference type="InterPro" id="IPR036250">
    <property type="entry name" value="AcylCo_DH-like_C"/>
</dbReference>
<reference evidence="10 11" key="2">
    <citation type="journal article" date="2011" name="Stand. Genomic Sci.">
        <title>Complete genome sequence of Truepera radiovictrix type strain (RQ-24).</title>
        <authorList>
            <person name="Ivanova N."/>
            <person name="Rohde C."/>
            <person name="Munk C."/>
            <person name="Nolan M."/>
            <person name="Lucas S."/>
            <person name="Del Rio T.G."/>
            <person name="Tice H."/>
            <person name="Deshpande S."/>
            <person name="Cheng J.F."/>
            <person name="Tapia R."/>
            <person name="Han C."/>
            <person name="Goodwin L."/>
            <person name="Pitluck S."/>
            <person name="Liolios K."/>
            <person name="Mavromatis K."/>
            <person name="Mikhailova N."/>
            <person name="Pati A."/>
            <person name="Chen A."/>
            <person name="Palaniappan K."/>
            <person name="Land M."/>
            <person name="Hauser L."/>
            <person name="Chang Y.J."/>
            <person name="Jeffries C.D."/>
            <person name="Brambilla E."/>
            <person name="Rohde M."/>
            <person name="Goker M."/>
            <person name="Tindall B.J."/>
            <person name="Woyke T."/>
            <person name="Bristow J."/>
            <person name="Eisen J.A."/>
            <person name="Markowitz V."/>
            <person name="Hugenholtz P."/>
            <person name="Kyrpides N.C."/>
            <person name="Klenk H.P."/>
            <person name="Lapidus A."/>
        </authorList>
    </citation>
    <scope>NUCLEOTIDE SEQUENCE [LARGE SCALE GENOMIC DNA]</scope>
    <source>
        <strain evidence="11">DSM 17093 / CIP 108686 / LMG 22925 / RQ-24</strain>
    </source>
</reference>
<keyword evidence="4 6" id="KW-0274">FAD</keyword>
<dbReference type="KEGG" id="tra:Trad_1723"/>
<dbReference type="InterPro" id="IPR009075">
    <property type="entry name" value="AcylCo_DH/oxidase_C"/>
</dbReference>
<dbReference type="STRING" id="649638.Trad_1723"/>
<dbReference type="Gene3D" id="1.20.140.10">
    <property type="entry name" value="Butyryl-CoA Dehydrogenase, subunit A, domain 3"/>
    <property type="match status" value="1"/>
</dbReference>
<dbReference type="Pfam" id="PF02770">
    <property type="entry name" value="Acyl-CoA_dh_M"/>
    <property type="match status" value="1"/>
</dbReference>
<comment type="cofactor">
    <cofactor evidence="1 6">
        <name>FAD</name>
        <dbReference type="ChEBI" id="CHEBI:57692"/>
    </cofactor>
</comment>
<feature type="domain" description="Acyl-CoA oxidase/dehydrogenase middle" evidence="8">
    <location>
        <begin position="134"/>
        <end position="231"/>
    </location>
</feature>
<dbReference type="PROSITE" id="PS00072">
    <property type="entry name" value="ACYL_COA_DH_1"/>
    <property type="match status" value="1"/>
</dbReference>
<dbReference type="Pfam" id="PF02771">
    <property type="entry name" value="Acyl-CoA_dh_N"/>
    <property type="match status" value="1"/>
</dbReference>
<protein>
    <submittedName>
        <fullName evidence="10">Acyl-CoA dehydrogenase domain protein</fullName>
    </submittedName>
</protein>
<dbReference type="InterPro" id="IPR006089">
    <property type="entry name" value="Acyl-CoA_DH_CS"/>
</dbReference>
<feature type="domain" description="Acyl-CoA dehydrogenase/oxidase N-terminal" evidence="9">
    <location>
        <begin position="18"/>
        <end position="129"/>
    </location>
</feature>
<dbReference type="FunFam" id="2.40.110.10:FF:000001">
    <property type="entry name" value="Acyl-CoA dehydrogenase, mitochondrial"/>
    <property type="match status" value="1"/>
</dbReference>
<dbReference type="FunFam" id="1.10.540.10:FF:000002">
    <property type="entry name" value="Acyl-CoA dehydrogenase FadE19"/>
    <property type="match status" value="1"/>
</dbReference>
<evidence type="ECO:0000256" key="5">
    <source>
        <dbReference type="ARBA" id="ARBA00023002"/>
    </source>
</evidence>